<feature type="signal peptide" evidence="1">
    <location>
        <begin position="1"/>
        <end position="30"/>
    </location>
</feature>
<evidence type="ECO:0000313" key="3">
    <source>
        <dbReference type="Proteomes" id="UP001500218"/>
    </source>
</evidence>
<comment type="caution">
    <text evidence="2">The sequence shown here is derived from an EMBL/GenBank/DDBJ whole genome shotgun (WGS) entry which is preliminary data.</text>
</comment>
<keyword evidence="3" id="KW-1185">Reference proteome</keyword>
<dbReference type="Proteomes" id="UP001500218">
    <property type="component" value="Unassembled WGS sequence"/>
</dbReference>
<organism evidence="2 3">
    <name type="scientific">Luedemannella flava</name>
    <dbReference type="NCBI Taxonomy" id="349316"/>
    <lineage>
        <taxon>Bacteria</taxon>
        <taxon>Bacillati</taxon>
        <taxon>Actinomycetota</taxon>
        <taxon>Actinomycetes</taxon>
        <taxon>Micromonosporales</taxon>
        <taxon>Micromonosporaceae</taxon>
        <taxon>Luedemannella</taxon>
    </lineage>
</organism>
<feature type="chain" id="PRO_5046725976" evidence="1">
    <location>
        <begin position="31"/>
        <end position="109"/>
    </location>
</feature>
<name>A0ABN2M461_9ACTN</name>
<gene>
    <name evidence="2" type="ORF">GCM10009682_33000</name>
</gene>
<dbReference type="EMBL" id="BAAALT010000097">
    <property type="protein sequence ID" value="GAA1808635.1"/>
    <property type="molecule type" value="Genomic_DNA"/>
</dbReference>
<sequence>MRVRRVITQVGIAAAVAAAAVIATPTAASAAPTGCYSEVYQWVKGGFGWATCLSGTGYYQVRITCKYAPDNPYSYHYFGTWQWPSSGRASSKACPSDMYIMSATTIKAG</sequence>
<dbReference type="RefSeq" id="WP_344132184.1">
    <property type="nucleotide sequence ID" value="NZ_BAAALT010000097.1"/>
</dbReference>
<keyword evidence="1" id="KW-0732">Signal</keyword>
<accession>A0ABN2M461</accession>
<protein>
    <submittedName>
        <fullName evidence="2">Uncharacterized protein</fullName>
    </submittedName>
</protein>
<proteinExistence type="predicted"/>
<evidence type="ECO:0000313" key="2">
    <source>
        <dbReference type="EMBL" id="GAA1808635.1"/>
    </source>
</evidence>
<reference evidence="2 3" key="1">
    <citation type="journal article" date="2019" name="Int. J. Syst. Evol. Microbiol.">
        <title>The Global Catalogue of Microorganisms (GCM) 10K type strain sequencing project: providing services to taxonomists for standard genome sequencing and annotation.</title>
        <authorList>
            <consortium name="The Broad Institute Genomics Platform"/>
            <consortium name="The Broad Institute Genome Sequencing Center for Infectious Disease"/>
            <person name="Wu L."/>
            <person name="Ma J."/>
        </authorList>
    </citation>
    <scope>NUCLEOTIDE SEQUENCE [LARGE SCALE GENOMIC DNA]</scope>
    <source>
        <strain evidence="2 3">JCM 13250</strain>
    </source>
</reference>
<evidence type="ECO:0000256" key="1">
    <source>
        <dbReference type="SAM" id="SignalP"/>
    </source>
</evidence>